<dbReference type="AlphaFoldDB" id="I0KDB7"/>
<dbReference type="eggNOG" id="COG3781">
    <property type="taxonomic scope" value="Bacteria"/>
</dbReference>
<keyword evidence="3" id="KW-1003">Cell membrane</keyword>
<evidence type="ECO:0000256" key="9">
    <source>
        <dbReference type="SAM" id="Phobius"/>
    </source>
</evidence>
<evidence type="ECO:0000256" key="3">
    <source>
        <dbReference type="ARBA" id="ARBA00022475"/>
    </source>
</evidence>
<feature type="transmembrane region" description="Helical" evidence="9">
    <location>
        <begin position="237"/>
        <end position="257"/>
    </location>
</feature>
<evidence type="ECO:0000256" key="7">
    <source>
        <dbReference type="ARBA" id="ARBA00023136"/>
    </source>
</evidence>
<comment type="subcellular location">
    <subcellularLocation>
        <location evidence="1">Cell membrane</location>
        <topology evidence="1">Multi-pass membrane protein</topology>
    </subcellularLocation>
</comment>
<protein>
    <submittedName>
        <fullName evidence="10">UPF0187 protein</fullName>
    </submittedName>
</protein>
<evidence type="ECO:0000256" key="2">
    <source>
        <dbReference type="ARBA" id="ARBA00022448"/>
    </source>
</evidence>
<feature type="transmembrane region" description="Helical" evidence="9">
    <location>
        <begin position="12"/>
        <end position="35"/>
    </location>
</feature>
<evidence type="ECO:0000256" key="6">
    <source>
        <dbReference type="ARBA" id="ARBA00023065"/>
    </source>
</evidence>
<dbReference type="PANTHER" id="PTHR33281:SF19">
    <property type="entry name" value="VOLTAGE-DEPENDENT ANION CHANNEL-FORMING PROTEIN YNEE"/>
    <property type="match status" value="1"/>
</dbReference>
<evidence type="ECO:0000256" key="5">
    <source>
        <dbReference type="ARBA" id="ARBA00022989"/>
    </source>
</evidence>
<evidence type="ECO:0000313" key="11">
    <source>
        <dbReference type="Proteomes" id="UP000011058"/>
    </source>
</evidence>
<dbReference type="PANTHER" id="PTHR33281">
    <property type="entry name" value="UPF0187 PROTEIN YNEE"/>
    <property type="match status" value="1"/>
</dbReference>
<name>I0KDB7_9BACT</name>
<dbReference type="PATRIC" id="fig|1166018.3.peg.1070"/>
<dbReference type="Proteomes" id="UP000011058">
    <property type="component" value="Chromosome"/>
</dbReference>
<comment type="similarity">
    <text evidence="8">Belongs to the anion channel-forming bestrophin (TC 1.A.46) family.</text>
</comment>
<dbReference type="GO" id="GO:0005254">
    <property type="term" value="F:chloride channel activity"/>
    <property type="evidence" value="ECO:0007669"/>
    <property type="project" value="InterPro"/>
</dbReference>
<evidence type="ECO:0000256" key="8">
    <source>
        <dbReference type="ARBA" id="ARBA00034708"/>
    </source>
</evidence>
<keyword evidence="4 9" id="KW-0812">Transmembrane</keyword>
<keyword evidence="5 9" id="KW-1133">Transmembrane helix</keyword>
<proteinExistence type="inferred from homology"/>
<keyword evidence="6" id="KW-0406">Ion transport</keyword>
<dbReference type="Pfam" id="PF25539">
    <property type="entry name" value="Bestrophin_2"/>
    <property type="match status" value="1"/>
</dbReference>
<evidence type="ECO:0000256" key="1">
    <source>
        <dbReference type="ARBA" id="ARBA00004651"/>
    </source>
</evidence>
<gene>
    <name evidence="10" type="ORF">FAES_4120</name>
</gene>
<keyword evidence="7 9" id="KW-0472">Membrane</keyword>
<dbReference type="EMBL" id="HE796683">
    <property type="protein sequence ID" value="CCH02120.1"/>
    <property type="molecule type" value="Genomic_DNA"/>
</dbReference>
<dbReference type="KEGG" id="fae:FAES_4120"/>
<feature type="transmembrane region" description="Helical" evidence="9">
    <location>
        <begin position="263"/>
        <end position="282"/>
    </location>
</feature>
<sequence length="337" mass="39429">MYTRKRVALRHIWPFAWKSVLFFVLYSGAIVTLYVQFRWPFLTVPFIPIATIGTAVAFYVGFKNNSAYDRLWEGRRVWGSLTNASRSWAIMVLDYITDLQATNPVPETTLRDYQRQLIYRHLAFLNALRMQLRSKVVWQEHHGTELRLIEQIEAFHLGRMDEELCRFLPKGESATYLDKANVATQLIRQQSAQLRELRAQGLLSDMYHNELERMLIELYNQQGAAERIKSFPFPRQYAFFSYIFVWLFILLLPFGLITEMAKVGGWHVWLTIPFYTLIAWVFNTMEVVGDTSENPFENSINDVPISAICRNIEIDLREMLGETELPPKLQAVDNILM</sequence>
<evidence type="ECO:0000256" key="4">
    <source>
        <dbReference type="ARBA" id="ARBA00022692"/>
    </source>
</evidence>
<feature type="transmembrane region" description="Helical" evidence="9">
    <location>
        <begin position="41"/>
        <end position="62"/>
    </location>
</feature>
<dbReference type="STRING" id="1166018.FAES_4120"/>
<keyword evidence="11" id="KW-1185">Reference proteome</keyword>
<dbReference type="OrthoDB" id="445589at2"/>
<dbReference type="InterPro" id="IPR044669">
    <property type="entry name" value="YneE/VCCN1/2-like"/>
</dbReference>
<reference evidence="10 11" key="1">
    <citation type="journal article" date="2012" name="J. Bacteriol.">
        <title>Genome Sequence of Fibrella aestuarina BUZ 2T, a Filamentous Marine Bacterium.</title>
        <authorList>
            <person name="Filippini M."/>
            <person name="Qi W."/>
            <person name="Blom J."/>
            <person name="Goesmann A."/>
            <person name="Smits T.H."/>
            <person name="Bagheri H.C."/>
        </authorList>
    </citation>
    <scope>NUCLEOTIDE SEQUENCE [LARGE SCALE GENOMIC DNA]</scope>
    <source>
        <strain evidence="11">BUZ 2T</strain>
    </source>
</reference>
<dbReference type="HOGENOM" id="CLU_029790_4_0_10"/>
<dbReference type="GO" id="GO:0005886">
    <property type="term" value="C:plasma membrane"/>
    <property type="evidence" value="ECO:0007669"/>
    <property type="project" value="UniProtKB-SubCell"/>
</dbReference>
<keyword evidence="2" id="KW-0813">Transport</keyword>
<accession>I0KDB7</accession>
<evidence type="ECO:0000313" key="10">
    <source>
        <dbReference type="EMBL" id="CCH02120.1"/>
    </source>
</evidence>
<organism evidence="10 11">
    <name type="scientific">Fibrella aestuarina BUZ 2</name>
    <dbReference type="NCBI Taxonomy" id="1166018"/>
    <lineage>
        <taxon>Bacteria</taxon>
        <taxon>Pseudomonadati</taxon>
        <taxon>Bacteroidota</taxon>
        <taxon>Cytophagia</taxon>
        <taxon>Cytophagales</taxon>
        <taxon>Spirosomataceae</taxon>
        <taxon>Fibrella</taxon>
    </lineage>
</organism>
<dbReference type="RefSeq" id="WP_015333219.1">
    <property type="nucleotide sequence ID" value="NC_020054.1"/>
</dbReference>